<feature type="region of interest" description="Disordered" evidence="1">
    <location>
        <begin position="25"/>
        <end position="47"/>
    </location>
</feature>
<evidence type="ECO:0000313" key="4">
    <source>
        <dbReference type="Proteomes" id="UP001301958"/>
    </source>
</evidence>
<sequence length="101" mass="11234">MVILFTPFILLGTLLHSVISTPLLHSSSLPDNPRPSPLNHNETIPPIPFSQTTNNTAIIALNSNNDDDEPPYPHDKPTCYIMSTGIQTQLQLFVSKHENYP</sequence>
<evidence type="ECO:0000313" key="3">
    <source>
        <dbReference type="EMBL" id="KAK4231581.1"/>
    </source>
</evidence>
<accession>A0AAN7BY77</accession>
<dbReference type="EMBL" id="MU865292">
    <property type="protein sequence ID" value="KAK4231581.1"/>
    <property type="molecule type" value="Genomic_DNA"/>
</dbReference>
<gene>
    <name evidence="3" type="ORF">QBC38DRAFT_466108</name>
</gene>
<reference evidence="3" key="2">
    <citation type="submission" date="2023-05" db="EMBL/GenBank/DDBJ databases">
        <authorList>
            <consortium name="Lawrence Berkeley National Laboratory"/>
            <person name="Steindorff A."/>
            <person name="Hensen N."/>
            <person name="Bonometti L."/>
            <person name="Westerberg I."/>
            <person name="Brannstrom I.O."/>
            <person name="Guillou S."/>
            <person name="Cros-Aarteil S."/>
            <person name="Calhoun S."/>
            <person name="Haridas S."/>
            <person name="Kuo A."/>
            <person name="Mondo S."/>
            <person name="Pangilinan J."/>
            <person name="Riley R."/>
            <person name="Labutti K."/>
            <person name="Andreopoulos B."/>
            <person name="Lipzen A."/>
            <person name="Chen C."/>
            <person name="Yanf M."/>
            <person name="Daum C."/>
            <person name="Ng V."/>
            <person name="Clum A."/>
            <person name="Ohm R."/>
            <person name="Martin F."/>
            <person name="Silar P."/>
            <person name="Natvig D."/>
            <person name="Lalanne C."/>
            <person name="Gautier V."/>
            <person name="Ament-Velasquez S.L."/>
            <person name="Kruys A."/>
            <person name="Hutchinson M.I."/>
            <person name="Powell A.J."/>
            <person name="Barry K."/>
            <person name="Miller A.N."/>
            <person name="Grigoriev I.V."/>
            <person name="Debuchy R."/>
            <person name="Gladieux P."/>
            <person name="Thoren M.H."/>
            <person name="Johannesson H."/>
        </authorList>
    </citation>
    <scope>NUCLEOTIDE SEQUENCE</scope>
    <source>
        <strain evidence="3">CBS 990.96</strain>
    </source>
</reference>
<keyword evidence="4" id="KW-1185">Reference proteome</keyword>
<dbReference type="Proteomes" id="UP001301958">
    <property type="component" value="Unassembled WGS sequence"/>
</dbReference>
<evidence type="ECO:0000256" key="1">
    <source>
        <dbReference type="SAM" id="MobiDB-lite"/>
    </source>
</evidence>
<keyword evidence="2" id="KW-0732">Signal</keyword>
<reference evidence="3" key="1">
    <citation type="journal article" date="2023" name="Mol. Phylogenet. Evol.">
        <title>Genome-scale phylogeny and comparative genomics of the fungal order Sordariales.</title>
        <authorList>
            <person name="Hensen N."/>
            <person name="Bonometti L."/>
            <person name="Westerberg I."/>
            <person name="Brannstrom I.O."/>
            <person name="Guillou S."/>
            <person name="Cros-Aarteil S."/>
            <person name="Calhoun S."/>
            <person name="Haridas S."/>
            <person name="Kuo A."/>
            <person name="Mondo S."/>
            <person name="Pangilinan J."/>
            <person name="Riley R."/>
            <person name="LaButti K."/>
            <person name="Andreopoulos B."/>
            <person name="Lipzen A."/>
            <person name="Chen C."/>
            <person name="Yan M."/>
            <person name="Daum C."/>
            <person name="Ng V."/>
            <person name="Clum A."/>
            <person name="Steindorff A."/>
            <person name="Ohm R.A."/>
            <person name="Martin F."/>
            <person name="Silar P."/>
            <person name="Natvig D.O."/>
            <person name="Lalanne C."/>
            <person name="Gautier V."/>
            <person name="Ament-Velasquez S.L."/>
            <person name="Kruys A."/>
            <person name="Hutchinson M.I."/>
            <person name="Powell A.J."/>
            <person name="Barry K."/>
            <person name="Miller A.N."/>
            <person name="Grigoriev I.V."/>
            <person name="Debuchy R."/>
            <person name="Gladieux P."/>
            <person name="Hiltunen Thoren M."/>
            <person name="Johannesson H."/>
        </authorList>
    </citation>
    <scope>NUCLEOTIDE SEQUENCE</scope>
    <source>
        <strain evidence="3">CBS 990.96</strain>
    </source>
</reference>
<name>A0AAN7BY77_9PEZI</name>
<proteinExistence type="predicted"/>
<organism evidence="3 4">
    <name type="scientific">Podospora fimiseda</name>
    <dbReference type="NCBI Taxonomy" id="252190"/>
    <lineage>
        <taxon>Eukaryota</taxon>
        <taxon>Fungi</taxon>
        <taxon>Dikarya</taxon>
        <taxon>Ascomycota</taxon>
        <taxon>Pezizomycotina</taxon>
        <taxon>Sordariomycetes</taxon>
        <taxon>Sordariomycetidae</taxon>
        <taxon>Sordariales</taxon>
        <taxon>Podosporaceae</taxon>
        <taxon>Podospora</taxon>
    </lineage>
</organism>
<protein>
    <submittedName>
        <fullName evidence="3">Uncharacterized protein</fullName>
    </submittedName>
</protein>
<dbReference type="AlphaFoldDB" id="A0AAN7BY77"/>
<feature type="chain" id="PRO_5042845346" evidence="2">
    <location>
        <begin position="21"/>
        <end position="101"/>
    </location>
</feature>
<feature type="signal peptide" evidence="2">
    <location>
        <begin position="1"/>
        <end position="20"/>
    </location>
</feature>
<comment type="caution">
    <text evidence="3">The sequence shown here is derived from an EMBL/GenBank/DDBJ whole genome shotgun (WGS) entry which is preliminary data.</text>
</comment>
<evidence type="ECO:0000256" key="2">
    <source>
        <dbReference type="SAM" id="SignalP"/>
    </source>
</evidence>